<sequence>MKNIKLIFPLIGLILLTSCEDYLSETPDNRTVIDSEEKIKELLVGAYPTNAYAPFLEPMTDNYGDKGNLEETTDDYLKSYSWEPVINDQQDTPIGFWSETYSAIAQANQALASISELEGGESDLSGEKGEGLLARAYGHFMLANIWGEHYDPQTAASNLAIPYVLEPETEAIKQYSRATVEEVYNLIEKDIEEGLPLLENDYSQPDYHFTPAAGFAFASRFYLYKGDWDKVIEYSSEILNNADERIRDWEYYVDNLQISQIGAEVMSPSEPSNLLIVVPVSNIYEDFAINRFGLTENKKEELFDASNPYGKDWAYQVVFFSNGGLTNTINKYDFIFEYTDITAGIGYRRTSVALLTHDESLLARAEAYAMKNDFAAAVQDINAFLSNKTRNYNPVTDQLTEEDILNEYPNAEEYNPYYSLTENQASFVKFIAEMRRREFYMEGLRWFDIKRFHIPVTHDFIDKPTDILTDNDNRRLLQIPPSAVSFGLQQNPR</sequence>
<evidence type="ECO:0000313" key="2">
    <source>
        <dbReference type="Proteomes" id="UP000356253"/>
    </source>
</evidence>
<keyword evidence="2" id="KW-1185">Reference proteome</keyword>
<comment type="caution">
    <text evidence="1">The sequence shown here is derived from an EMBL/GenBank/DDBJ whole genome shotgun (WGS) entry which is preliminary data.</text>
</comment>
<evidence type="ECO:0000313" key="1">
    <source>
        <dbReference type="EMBL" id="VVU99972.1"/>
    </source>
</evidence>
<protein>
    <submittedName>
        <fullName evidence="1">Uncharacterized protein</fullName>
    </submittedName>
</protein>
<gene>
    <name evidence="1" type="ORF">FVB9532_01234</name>
</gene>
<name>A0AC61Y6E3_9FLAO</name>
<dbReference type="EMBL" id="CABVMM010000004">
    <property type="protein sequence ID" value="VVU99972.1"/>
    <property type="molecule type" value="Genomic_DNA"/>
</dbReference>
<accession>A0AC61Y6E3</accession>
<organism evidence="1 2">
    <name type="scientific">Mesonia oceanica</name>
    <dbReference type="NCBI Taxonomy" id="2687242"/>
    <lineage>
        <taxon>Bacteria</taxon>
        <taxon>Pseudomonadati</taxon>
        <taxon>Bacteroidota</taxon>
        <taxon>Flavobacteriia</taxon>
        <taxon>Flavobacteriales</taxon>
        <taxon>Flavobacteriaceae</taxon>
        <taxon>Mesonia</taxon>
    </lineage>
</organism>
<dbReference type="Proteomes" id="UP000356253">
    <property type="component" value="Unassembled WGS sequence"/>
</dbReference>
<proteinExistence type="predicted"/>
<reference evidence="1" key="1">
    <citation type="submission" date="2019-09" db="EMBL/GenBank/DDBJ databases">
        <authorList>
            <person name="Rodrigo-Torres L."/>
            <person name="Arahal R. D."/>
            <person name="Lucena T."/>
        </authorList>
    </citation>
    <scope>NUCLEOTIDE SEQUENCE</scope>
    <source>
        <strain evidence="1">ISS653</strain>
    </source>
</reference>